<evidence type="ECO:0000256" key="2">
    <source>
        <dbReference type="ARBA" id="ARBA00022803"/>
    </source>
</evidence>
<dbReference type="PROSITE" id="PS51257">
    <property type="entry name" value="PROKAR_LIPOPROTEIN"/>
    <property type="match status" value="1"/>
</dbReference>
<dbReference type="Gene3D" id="1.25.40.10">
    <property type="entry name" value="Tetratricopeptide repeat domain"/>
    <property type="match status" value="1"/>
</dbReference>
<dbReference type="Pfam" id="PF13181">
    <property type="entry name" value="TPR_8"/>
    <property type="match status" value="1"/>
</dbReference>
<feature type="repeat" description="TPR" evidence="3">
    <location>
        <begin position="66"/>
        <end position="99"/>
    </location>
</feature>
<evidence type="ECO:0000256" key="4">
    <source>
        <dbReference type="SAM" id="SignalP"/>
    </source>
</evidence>
<dbReference type="Proteomes" id="UP000183994">
    <property type="component" value="Unassembled WGS sequence"/>
</dbReference>
<evidence type="ECO:0000313" key="5">
    <source>
        <dbReference type="EMBL" id="SHI78800.1"/>
    </source>
</evidence>
<proteinExistence type="predicted"/>
<dbReference type="RefSeq" id="WP_073472572.1">
    <property type="nucleotide sequence ID" value="NZ_FQZU01000002.1"/>
</dbReference>
<keyword evidence="2 3" id="KW-0802">TPR repeat</keyword>
<reference evidence="6" key="1">
    <citation type="submission" date="2016-11" db="EMBL/GenBank/DDBJ databases">
        <authorList>
            <person name="Varghese N."/>
            <person name="Submissions S."/>
        </authorList>
    </citation>
    <scope>NUCLEOTIDE SEQUENCE [LARGE SCALE GENOMIC DNA]</scope>
    <source>
        <strain evidence="6">DSM 16219</strain>
    </source>
</reference>
<dbReference type="SUPFAM" id="SSF48452">
    <property type="entry name" value="TPR-like"/>
    <property type="match status" value="1"/>
</dbReference>
<dbReference type="STRING" id="1121393.SAMN02745216_00512"/>
<dbReference type="AlphaFoldDB" id="A0A1M6E0A2"/>
<dbReference type="PROSITE" id="PS50005">
    <property type="entry name" value="TPR"/>
    <property type="match status" value="1"/>
</dbReference>
<evidence type="ECO:0000256" key="1">
    <source>
        <dbReference type="ARBA" id="ARBA00022737"/>
    </source>
</evidence>
<protein>
    <submittedName>
        <fullName evidence="5">TPR repeat-containing protein</fullName>
    </submittedName>
</protein>
<dbReference type="InterPro" id="IPR011990">
    <property type="entry name" value="TPR-like_helical_dom_sf"/>
</dbReference>
<sequence length="154" mass="17014">MRKYWLTAVIAVACLAVFSGCGNNDKEFQEAMDKGKSAFASGTSQAKCREAVDQYTRAVELKPESAQARLARGHVYVKMKDLHKAFEDYDKAVSLDPALGQAYFHRALSRIAMGSKEEEVIKADLRKALELDPSIAAASNLLMLYEKSFPGMSQ</sequence>
<feature type="chain" id="PRO_5009916926" evidence="4">
    <location>
        <begin position="20"/>
        <end position="154"/>
    </location>
</feature>
<dbReference type="PANTHER" id="PTHR44858">
    <property type="entry name" value="TETRATRICOPEPTIDE REPEAT PROTEIN 6"/>
    <property type="match status" value="1"/>
</dbReference>
<feature type="signal peptide" evidence="4">
    <location>
        <begin position="1"/>
        <end position="19"/>
    </location>
</feature>
<keyword evidence="6" id="KW-1185">Reference proteome</keyword>
<dbReference type="InterPro" id="IPR050498">
    <property type="entry name" value="Ycf3"/>
</dbReference>
<evidence type="ECO:0000256" key="3">
    <source>
        <dbReference type="PROSITE-ProRule" id="PRU00339"/>
    </source>
</evidence>
<accession>A0A1M6E0A2</accession>
<dbReference type="InterPro" id="IPR019734">
    <property type="entry name" value="TPR_rpt"/>
</dbReference>
<organism evidence="5 6">
    <name type="scientific">Desulfatibacillum alkenivorans DSM 16219</name>
    <dbReference type="NCBI Taxonomy" id="1121393"/>
    <lineage>
        <taxon>Bacteria</taxon>
        <taxon>Pseudomonadati</taxon>
        <taxon>Thermodesulfobacteriota</taxon>
        <taxon>Desulfobacteria</taxon>
        <taxon>Desulfobacterales</taxon>
        <taxon>Desulfatibacillaceae</taxon>
        <taxon>Desulfatibacillum</taxon>
    </lineage>
</organism>
<keyword evidence="4" id="KW-0732">Signal</keyword>
<dbReference type="PANTHER" id="PTHR44858:SF1">
    <property type="entry name" value="UDP-N-ACETYLGLUCOSAMINE--PEPTIDE N-ACETYLGLUCOSAMINYLTRANSFERASE SPINDLY-RELATED"/>
    <property type="match status" value="1"/>
</dbReference>
<dbReference type="PROSITE" id="PS50293">
    <property type="entry name" value="TPR_REGION"/>
    <property type="match status" value="1"/>
</dbReference>
<evidence type="ECO:0000313" key="6">
    <source>
        <dbReference type="Proteomes" id="UP000183994"/>
    </source>
</evidence>
<dbReference type="SMART" id="SM00028">
    <property type="entry name" value="TPR"/>
    <property type="match status" value="2"/>
</dbReference>
<keyword evidence="1" id="KW-0677">Repeat</keyword>
<gene>
    <name evidence="5" type="ORF">SAMN02745216_00512</name>
</gene>
<name>A0A1M6E0A2_9BACT</name>
<dbReference type="EMBL" id="FQZU01000002">
    <property type="protein sequence ID" value="SHI78800.1"/>
    <property type="molecule type" value="Genomic_DNA"/>
</dbReference>